<dbReference type="PANTHER" id="PTHR31609">
    <property type="entry name" value="YDJC DEACETYLASE FAMILY MEMBER"/>
    <property type="match status" value="1"/>
</dbReference>
<evidence type="ECO:0000256" key="6">
    <source>
        <dbReference type="HAMAP-Rule" id="MF_01246"/>
    </source>
</evidence>
<sequence>MIKLIVNADDFGLSPGVNHGIIDGYKYGIVNSTSMMMNMDWIEHAVQLAKDHQNLRVGIHLVLTCGRPLTKNASTLVNEHGSFKSLSELGSKAKASLTEIEHEWSAQIERFLKTGLKPSHLDSHHHIHTLKELEPVVKYLSKKFALPVRRNGIIPIDGVESTADISLFDFYGDGVKEDYFDKLSSHFEDGITAEIMCHPAYLDNILLNMSSYTFKRLTELEILTSTKLPENIILL</sequence>
<accession>A0ABW8RM02</accession>
<evidence type="ECO:0000256" key="5">
    <source>
        <dbReference type="ARBA" id="ARBA00023277"/>
    </source>
</evidence>
<comment type="caution">
    <text evidence="7">The sequence shown here is derived from an EMBL/GenBank/DDBJ whole genome shotgun (WGS) entry which is preliminary data.</text>
</comment>
<keyword evidence="8" id="KW-1185">Reference proteome</keyword>
<proteinExistence type="inferred from homology"/>
<dbReference type="SUPFAM" id="SSF88713">
    <property type="entry name" value="Glycoside hydrolase/deacetylase"/>
    <property type="match status" value="1"/>
</dbReference>
<keyword evidence="5 6" id="KW-0119">Carbohydrate metabolism</keyword>
<protein>
    <recommendedName>
        <fullName evidence="6">Carbohydrate deacetylase</fullName>
        <ecNumber evidence="6">3.5.1.-</ecNumber>
    </recommendedName>
</protein>
<reference evidence="7 8" key="1">
    <citation type="submission" date="2024-11" db="EMBL/GenBank/DDBJ databases">
        <authorList>
            <person name="Lucas J.A."/>
        </authorList>
    </citation>
    <scope>NUCLEOTIDE SEQUENCE [LARGE SCALE GENOMIC DNA]</scope>
    <source>
        <strain evidence="7 8">Z 5.4</strain>
    </source>
</reference>
<keyword evidence="3 6" id="KW-0378">Hydrolase</keyword>
<dbReference type="NCBIfam" id="NF002559">
    <property type="entry name" value="PRK02134.1"/>
    <property type="match status" value="1"/>
</dbReference>
<dbReference type="Pfam" id="PF04794">
    <property type="entry name" value="YdjC"/>
    <property type="match status" value="1"/>
</dbReference>
<evidence type="ECO:0000256" key="3">
    <source>
        <dbReference type="ARBA" id="ARBA00022801"/>
    </source>
</evidence>
<feature type="binding site" evidence="6">
    <location>
        <position position="60"/>
    </location>
    <ligand>
        <name>Mg(2+)</name>
        <dbReference type="ChEBI" id="CHEBI:18420"/>
    </ligand>
</feature>
<comment type="subunit">
    <text evidence="6">Homodimer.</text>
</comment>
<feature type="binding site" evidence="6">
    <location>
        <position position="124"/>
    </location>
    <ligand>
        <name>Mg(2+)</name>
        <dbReference type="ChEBI" id="CHEBI:18420"/>
    </ligand>
</feature>
<keyword evidence="2 6" id="KW-0479">Metal-binding</keyword>
<dbReference type="RefSeq" id="WP_406583029.1">
    <property type="nucleotide sequence ID" value="NZ_JBJHQH010000025.1"/>
</dbReference>
<dbReference type="HAMAP" id="MF_01246">
    <property type="entry name" value="COD"/>
    <property type="match status" value="1"/>
</dbReference>
<comment type="cofactor">
    <cofactor evidence="1 6">
        <name>Mg(2+)</name>
        <dbReference type="ChEBI" id="CHEBI:18420"/>
    </cofactor>
</comment>
<dbReference type="InterPro" id="IPR006879">
    <property type="entry name" value="YdjC-like"/>
</dbReference>
<comment type="function">
    <text evidence="6">Probably catalyzes the deacetylation of acetylated carbohydrates an important step in the degradation of oligosaccharides.</text>
</comment>
<dbReference type="InterPro" id="IPR022948">
    <property type="entry name" value="COD_ChbG_bac"/>
</dbReference>
<dbReference type="Gene3D" id="3.20.20.370">
    <property type="entry name" value="Glycoside hydrolase/deacetylase"/>
    <property type="match status" value="1"/>
</dbReference>
<dbReference type="PANTHER" id="PTHR31609:SF1">
    <property type="entry name" value="CARBOHYDRATE DEACETYLASE"/>
    <property type="match status" value="1"/>
</dbReference>
<dbReference type="InterPro" id="IPR011330">
    <property type="entry name" value="Glyco_hydro/deAcase_b/a-brl"/>
</dbReference>
<keyword evidence="4 6" id="KW-0460">Magnesium</keyword>
<evidence type="ECO:0000256" key="4">
    <source>
        <dbReference type="ARBA" id="ARBA00022842"/>
    </source>
</evidence>
<dbReference type="GO" id="GO:0036311">
    <property type="term" value="F:chitin disaccharide deacetylase activity"/>
    <property type="evidence" value="ECO:0007669"/>
    <property type="project" value="UniProtKB-EC"/>
</dbReference>
<dbReference type="CDD" id="cd10803">
    <property type="entry name" value="YdjC_EF3048_like"/>
    <property type="match status" value="1"/>
</dbReference>
<name>A0ABW8RM02_9BACI</name>
<evidence type="ECO:0000313" key="8">
    <source>
        <dbReference type="Proteomes" id="UP001623041"/>
    </source>
</evidence>
<dbReference type="EC" id="3.5.1.-" evidence="6"/>
<gene>
    <name evidence="7" type="primary">chbG</name>
    <name evidence="7" type="ORF">ACJEBI_24215</name>
</gene>
<evidence type="ECO:0000256" key="2">
    <source>
        <dbReference type="ARBA" id="ARBA00022723"/>
    </source>
</evidence>
<dbReference type="EMBL" id="JBJHQH010000025">
    <property type="protein sequence ID" value="MFK9094563.1"/>
    <property type="molecule type" value="Genomic_DNA"/>
</dbReference>
<comment type="similarity">
    <text evidence="6">Belongs to the YdjC deacetylase family.</text>
</comment>
<evidence type="ECO:0000313" key="7">
    <source>
        <dbReference type="EMBL" id="MFK9094563.1"/>
    </source>
</evidence>
<organism evidence="7 8">
    <name type="scientific">Bacillus salipaludis</name>
    <dbReference type="NCBI Taxonomy" id="2547811"/>
    <lineage>
        <taxon>Bacteria</taxon>
        <taxon>Bacillati</taxon>
        <taxon>Bacillota</taxon>
        <taxon>Bacilli</taxon>
        <taxon>Bacillales</taxon>
        <taxon>Bacillaceae</taxon>
        <taxon>Bacillus</taxon>
    </lineage>
</organism>
<evidence type="ECO:0000256" key="1">
    <source>
        <dbReference type="ARBA" id="ARBA00001946"/>
    </source>
</evidence>
<dbReference type="Proteomes" id="UP001623041">
    <property type="component" value="Unassembled WGS sequence"/>
</dbReference>